<evidence type="ECO:0000313" key="7">
    <source>
        <dbReference type="EMBL" id="GHP11863.1"/>
    </source>
</evidence>
<dbReference type="PANTHER" id="PTHR12668:SF43">
    <property type="entry name" value="TRANSMEMBRANE PROTEIN 14 HOMOLOG"/>
    <property type="match status" value="1"/>
</dbReference>
<dbReference type="Proteomes" id="UP000660262">
    <property type="component" value="Unassembled WGS sequence"/>
</dbReference>
<comment type="subcellular location">
    <subcellularLocation>
        <location evidence="1">Membrane</location>
    </subcellularLocation>
</comment>
<comment type="caution">
    <text evidence="7">The sequence shown here is derived from an EMBL/GenBank/DDBJ whole genome shotgun (WGS) entry which is preliminary data.</text>
</comment>
<evidence type="ECO:0000256" key="2">
    <source>
        <dbReference type="ARBA" id="ARBA00007590"/>
    </source>
</evidence>
<keyword evidence="3 6" id="KW-0812">Transmembrane</keyword>
<gene>
    <name evidence="7" type="ORF">PPROV_001059000</name>
</gene>
<keyword evidence="8" id="KW-1185">Reference proteome</keyword>
<feature type="transmembrane region" description="Helical" evidence="6">
    <location>
        <begin position="88"/>
        <end position="108"/>
    </location>
</feature>
<dbReference type="InterPro" id="IPR005349">
    <property type="entry name" value="TMEM14"/>
</dbReference>
<dbReference type="EMBL" id="BNJQ01000037">
    <property type="protein sequence ID" value="GHP11863.1"/>
    <property type="molecule type" value="Genomic_DNA"/>
</dbReference>
<evidence type="ECO:0000256" key="5">
    <source>
        <dbReference type="ARBA" id="ARBA00023136"/>
    </source>
</evidence>
<feature type="transmembrane region" description="Helical" evidence="6">
    <location>
        <begin position="61"/>
        <end position="82"/>
    </location>
</feature>
<sequence length="129" mass="13812">MLDFCLSFPYALLLMAGGVAAFFTKKSLPSLIMGTGSAATIALMAAHSYRHFKETRTQSGATAGLSLGISVAITVVMIKRYLSTGKVMPAGAVGALSVFMDVFYLWCLTRVGRPAMPKNENDKAAKKER</sequence>
<feature type="transmembrane region" description="Helical" evidence="6">
    <location>
        <begin position="31"/>
        <end position="49"/>
    </location>
</feature>
<evidence type="ECO:0008006" key="9">
    <source>
        <dbReference type="Google" id="ProtNLM"/>
    </source>
</evidence>
<name>A0A830HYJ5_9CHLO</name>
<accession>A0A830HYJ5</accession>
<keyword evidence="4 6" id="KW-1133">Transmembrane helix</keyword>
<dbReference type="OrthoDB" id="5620at2759"/>
<evidence type="ECO:0000256" key="6">
    <source>
        <dbReference type="SAM" id="Phobius"/>
    </source>
</evidence>
<comment type="similarity">
    <text evidence="2">Belongs to the TMEM14 family.</text>
</comment>
<dbReference type="InterPro" id="IPR044890">
    <property type="entry name" value="TMEM14_sf"/>
</dbReference>
<dbReference type="Pfam" id="PF03647">
    <property type="entry name" value="Tmemb_14"/>
    <property type="match status" value="1"/>
</dbReference>
<proteinExistence type="inferred from homology"/>
<keyword evidence="5 6" id="KW-0472">Membrane</keyword>
<evidence type="ECO:0000256" key="1">
    <source>
        <dbReference type="ARBA" id="ARBA00004370"/>
    </source>
</evidence>
<evidence type="ECO:0000256" key="3">
    <source>
        <dbReference type="ARBA" id="ARBA00022692"/>
    </source>
</evidence>
<reference evidence="7" key="1">
    <citation type="submission" date="2020-10" db="EMBL/GenBank/DDBJ databases">
        <title>Unveiling of a novel bifunctional photoreceptor, Dualchrome1, isolated from a cosmopolitan green alga.</title>
        <authorList>
            <person name="Suzuki S."/>
            <person name="Kawachi M."/>
        </authorList>
    </citation>
    <scope>NUCLEOTIDE SEQUENCE</scope>
    <source>
        <strain evidence="7">NIES 2893</strain>
    </source>
</reference>
<protein>
    <recommendedName>
        <fullName evidence="9">Transmembrane protein 14C</fullName>
    </recommendedName>
</protein>
<dbReference type="AlphaFoldDB" id="A0A830HYJ5"/>
<dbReference type="Gene3D" id="1.10.10.1740">
    <property type="entry name" value="Transmembrane protein 14-like"/>
    <property type="match status" value="1"/>
</dbReference>
<evidence type="ECO:0000313" key="8">
    <source>
        <dbReference type="Proteomes" id="UP000660262"/>
    </source>
</evidence>
<dbReference type="PANTHER" id="PTHR12668">
    <property type="entry name" value="TRANSMEMBRANE PROTEIN 14, 15"/>
    <property type="match status" value="1"/>
</dbReference>
<evidence type="ECO:0000256" key="4">
    <source>
        <dbReference type="ARBA" id="ARBA00022989"/>
    </source>
</evidence>
<dbReference type="GO" id="GO:0016020">
    <property type="term" value="C:membrane"/>
    <property type="evidence" value="ECO:0007669"/>
    <property type="project" value="UniProtKB-SubCell"/>
</dbReference>
<organism evidence="7 8">
    <name type="scientific">Pycnococcus provasolii</name>
    <dbReference type="NCBI Taxonomy" id="41880"/>
    <lineage>
        <taxon>Eukaryota</taxon>
        <taxon>Viridiplantae</taxon>
        <taxon>Chlorophyta</taxon>
        <taxon>Pseudoscourfieldiophyceae</taxon>
        <taxon>Pseudoscourfieldiales</taxon>
        <taxon>Pycnococcaceae</taxon>
        <taxon>Pycnococcus</taxon>
    </lineage>
</organism>